<organism evidence="11 12">
    <name type="scientific">Cyclotella cryptica</name>
    <dbReference type="NCBI Taxonomy" id="29204"/>
    <lineage>
        <taxon>Eukaryota</taxon>
        <taxon>Sar</taxon>
        <taxon>Stramenopiles</taxon>
        <taxon>Ochrophyta</taxon>
        <taxon>Bacillariophyta</taxon>
        <taxon>Coscinodiscophyceae</taxon>
        <taxon>Thalassiosirophycidae</taxon>
        <taxon>Stephanodiscales</taxon>
        <taxon>Stephanodiscaceae</taxon>
        <taxon>Cyclotella</taxon>
    </lineage>
</organism>
<evidence type="ECO:0000256" key="4">
    <source>
        <dbReference type="ARBA" id="ARBA00022837"/>
    </source>
</evidence>
<feature type="transmembrane region" description="Helical" evidence="9">
    <location>
        <begin position="449"/>
        <end position="472"/>
    </location>
</feature>
<evidence type="ECO:0000256" key="7">
    <source>
        <dbReference type="ARBA" id="ARBA00023136"/>
    </source>
</evidence>
<evidence type="ECO:0000256" key="6">
    <source>
        <dbReference type="ARBA" id="ARBA00023065"/>
    </source>
</evidence>
<evidence type="ECO:0000256" key="3">
    <source>
        <dbReference type="ARBA" id="ARBA00022692"/>
    </source>
</evidence>
<dbReference type="InterPro" id="IPR018247">
    <property type="entry name" value="EF_Hand_1_Ca_BS"/>
</dbReference>
<dbReference type="CDD" id="cd00051">
    <property type="entry name" value="EFh"/>
    <property type="match status" value="1"/>
</dbReference>
<evidence type="ECO:0000313" key="12">
    <source>
        <dbReference type="Proteomes" id="UP001516023"/>
    </source>
</evidence>
<evidence type="ECO:0000259" key="10">
    <source>
        <dbReference type="PROSITE" id="PS50222"/>
    </source>
</evidence>
<evidence type="ECO:0000256" key="5">
    <source>
        <dbReference type="ARBA" id="ARBA00022989"/>
    </source>
</evidence>
<name>A0ABD3PQY6_9STRA</name>
<keyword evidence="4" id="KW-0106">Calcium</keyword>
<keyword evidence="6" id="KW-0406">Ion transport</keyword>
<protein>
    <recommendedName>
        <fullName evidence="10">EF-hand domain-containing protein</fullName>
    </recommendedName>
</protein>
<comment type="subcellular location">
    <subcellularLocation>
        <location evidence="1">Endomembrane system</location>
        <topology evidence="1">Multi-pass membrane protein</topology>
    </subcellularLocation>
</comment>
<dbReference type="PANTHER" id="PTHR31503">
    <property type="entry name" value="VACUOLAR CALCIUM ION TRANSPORTER"/>
    <property type="match status" value="1"/>
</dbReference>
<dbReference type="Pfam" id="PF13499">
    <property type="entry name" value="EF-hand_7"/>
    <property type="match status" value="1"/>
</dbReference>
<feature type="transmembrane region" description="Helical" evidence="9">
    <location>
        <begin position="484"/>
        <end position="507"/>
    </location>
</feature>
<evidence type="ECO:0000256" key="9">
    <source>
        <dbReference type="SAM" id="Phobius"/>
    </source>
</evidence>
<dbReference type="GO" id="GO:0015368">
    <property type="term" value="F:calcium:monoatomic cation antiporter activity"/>
    <property type="evidence" value="ECO:0007669"/>
    <property type="project" value="UniProtKB-ARBA"/>
</dbReference>
<dbReference type="EMBL" id="JABMIG020000129">
    <property type="protein sequence ID" value="KAL3790362.1"/>
    <property type="molecule type" value="Genomic_DNA"/>
</dbReference>
<gene>
    <name evidence="11" type="ORF">HJC23_002748</name>
</gene>
<feature type="domain" description="EF-hand" evidence="10">
    <location>
        <begin position="319"/>
        <end position="354"/>
    </location>
</feature>
<feature type="transmembrane region" description="Helical" evidence="9">
    <location>
        <begin position="541"/>
        <end position="563"/>
    </location>
</feature>
<feature type="transmembrane region" description="Helical" evidence="9">
    <location>
        <begin position="82"/>
        <end position="109"/>
    </location>
</feature>
<proteinExistence type="predicted"/>
<feature type="transmembrane region" description="Helical" evidence="9">
    <location>
        <begin position="40"/>
        <end position="62"/>
    </location>
</feature>
<dbReference type="Gene3D" id="1.10.238.10">
    <property type="entry name" value="EF-hand"/>
    <property type="match status" value="1"/>
</dbReference>
<dbReference type="Pfam" id="PF01699">
    <property type="entry name" value="Na_Ca_ex"/>
    <property type="match status" value="1"/>
</dbReference>
<feature type="transmembrane region" description="Helical" evidence="9">
    <location>
        <begin position="154"/>
        <end position="173"/>
    </location>
</feature>
<dbReference type="SMART" id="SM00054">
    <property type="entry name" value="EFh"/>
    <property type="match status" value="2"/>
</dbReference>
<keyword evidence="3 9" id="KW-0812">Transmembrane</keyword>
<evidence type="ECO:0000256" key="1">
    <source>
        <dbReference type="ARBA" id="ARBA00004127"/>
    </source>
</evidence>
<keyword evidence="2" id="KW-0813">Transport</keyword>
<dbReference type="AlphaFoldDB" id="A0ABD3PQY6"/>
<dbReference type="InterPro" id="IPR004837">
    <property type="entry name" value="NaCa_Exmemb"/>
</dbReference>
<evidence type="ECO:0000256" key="8">
    <source>
        <dbReference type="SAM" id="MobiDB-lite"/>
    </source>
</evidence>
<dbReference type="PANTHER" id="PTHR31503:SF36">
    <property type="entry name" value="SODIUM_CALCIUM EXCHANGER MEMBRANE REGION DOMAIN-CONTAINING PROTEIN"/>
    <property type="match status" value="1"/>
</dbReference>
<feature type="transmembrane region" description="Helical" evidence="9">
    <location>
        <begin position="513"/>
        <end position="534"/>
    </location>
</feature>
<dbReference type="InterPro" id="IPR002048">
    <property type="entry name" value="EF_hand_dom"/>
</dbReference>
<keyword evidence="12" id="KW-1185">Reference proteome</keyword>
<keyword evidence="5 9" id="KW-1133">Transmembrane helix</keyword>
<sequence>MGFPNIDPAKVGATGLLWLLLSYGYVLYMASNLISEGSDLLLLVPSLAGLVGGVVLPLLGAVPDGAIMLFSGLGDLETAQETLSVGVGALAGSTIMLLTVPWAMSVYYGRVDFTGEDMMPNYKKSPKLTNDGACSGLSYAGVALTPEINHGAKLMMMTTLPYFLIQVPAFFLHGDRQTVSDGEKYWALTGFLVCVIFFVYYLSIQLRMSNEGADKLRRMAVTKEAMKKGAISLSGALAGQVSKLEKAYTVGSTNGAKGESEGLIPTRLDSCSIDGPPPEVTEYLKGILGEVFFSYDQDGNGQLSQKEFTIFLTDFHENISSSHVSEVFSAYDTDSSGTIDYDEFIAACYTIIKQATAPEFAKRSYARQTSSRISVTVGDRILNDDGADDEEKEDVPEEFTDLSPENQQRAIKRRAFLMLTIGTGLVLLFSDPMVEVLSETANRVGVPAFYVSFILAPLASNASEVIASTYYAQKKTSKSITVSLTALEGAASMNNTFCLSIFMALIYFRGLAWQYSAETISIILVQFGMGFCALQGKMSALTGMFVLSLFPLSVLFVALLEYLGMD</sequence>
<dbReference type="PROSITE" id="PS00018">
    <property type="entry name" value="EF_HAND_1"/>
    <property type="match status" value="2"/>
</dbReference>
<dbReference type="GO" id="GO:0012505">
    <property type="term" value="C:endomembrane system"/>
    <property type="evidence" value="ECO:0007669"/>
    <property type="project" value="UniProtKB-SubCell"/>
</dbReference>
<feature type="domain" description="EF-hand" evidence="10">
    <location>
        <begin position="283"/>
        <end position="318"/>
    </location>
</feature>
<dbReference type="PROSITE" id="PS50222">
    <property type="entry name" value="EF_HAND_2"/>
    <property type="match status" value="2"/>
</dbReference>
<feature type="transmembrane region" description="Helical" evidence="9">
    <location>
        <begin position="12"/>
        <end position="28"/>
    </location>
</feature>
<accession>A0ABD3PQY6</accession>
<reference evidence="11 12" key="1">
    <citation type="journal article" date="2020" name="G3 (Bethesda)">
        <title>Improved Reference Genome for Cyclotella cryptica CCMP332, a Model for Cell Wall Morphogenesis, Salinity Adaptation, and Lipid Production in Diatoms (Bacillariophyta).</title>
        <authorList>
            <person name="Roberts W.R."/>
            <person name="Downey K.M."/>
            <person name="Ruck E.C."/>
            <person name="Traller J.C."/>
            <person name="Alverson A.J."/>
        </authorList>
    </citation>
    <scope>NUCLEOTIDE SEQUENCE [LARGE SCALE GENOMIC DNA]</scope>
    <source>
        <strain evidence="11 12">CCMP332</strain>
    </source>
</reference>
<dbReference type="GO" id="GO:0016020">
    <property type="term" value="C:membrane"/>
    <property type="evidence" value="ECO:0007669"/>
    <property type="project" value="UniProtKB-ARBA"/>
</dbReference>
<feature type="transmembrane region" description="Helical" evidence="9">
    <location>
        <begin position="415"/>
        <end position="434"/>
    </location>
</feature>
<evidence type="ECO:0000256" key="2">
    <source>
        <dbReference type="ARBA" id="ARBA00022448"/>
    </source>
</evidence>
<feature type="compositionally biased region" description="Acidic residues" evidence="8">
    <location>
        <begin position="385"/>
        <end position="400"/>
    </location>
</feature>
<dbReference type="Proteomes" id="UP001516023">
    <property type="component" value="Unassembled WGS sequence"/>
</dbReference>
<dbReference type="SUPFAM" id="SSF47473">
    <property type="entry name" value="EF-hand"/>
    <property type="match status" value="1"/>
</dbReference>
<comment type="caution">
    <text evidence="11">The sequence shown here is derived from an EMBL/GenBank/DDBJ whole genome shotgun (WGS) entry which is preliminary data.</text>
</comment>
<keyword evidence="7 9" id="KW-0472">Membrane</keyword>
<feature type="region of interest" description="Disordered" evidence="8">
    <location>
        <begin position="383"/>
        <end position="405"/>
    </location>
</feature>
<feature type="transmembrane region" description="Helical" evidence="9">
    <location>
        <begin position="185"/>
        <end position="202"/>
    </location>
</feature>
<dbReference type="InterPro" id="IPR004713">
    <property type="entry name" value="CaH_exchang"/>
</dbReference>
<dbReference type="InterPro" id="IPR011992">
    <property type="entry name" value="EF-hand-dom_pair"/>
</dbReference>
<evidence type="ECO:0000313" key="11">
    <source>
        <dbReference type="EMBL" id="KAL3790362.1"/>
    </source>
</evidence>